<dbReference type="EMBL" id="JAAVJS010000001">
    <property type="protein sequence ID" value="NJX14004.1"/>
    <property type="molecule type" value="Genomic_DNA"/>
</dbReference>
<keyword evidence="8" id="KW-0472">Membrane</keyword>
<dbReference type="RefSeq" id="WP_167916259.1">
    <property type="nucleotide sequence ID" value="NZ_JAAVJS010000001.1"/>
</dbReference>
<name>A0ABX1D6S1_9FLAO</name>
<reference evidence="11 12" key="1">
    <citation type="submission" date="2020-03" db="EMBL/GenBank/DDBJ databases">
        <title>Tamlana sp. nov, isolated from XXX.</title>
        <authorList>
            <person name="Cao W.R."/>
        </authorList>
    </citation>
    <scope>NUCLEOTIDE SEQUENCE [LARGE SCALE GENOMIC DNA]</scope>
    <source>
        <strain evidence="11 12">HST1-43</strain>
    </source>
</reference>
<dbReference type="SUPFAM" id="SSF158472">
    <property type="entry name" value="HAMP domain-like"/>
    <property type="match status" value="1"/>
</dbReference>
<dbReference type="Gene3D" id="1.20.5.1930">
    <property type="match status" value="1"/>
</dbReference>
<sequence>MSLRNLILIIINSLIFMVILMLSITFYNQFSKVLDDRILLQLNSIKTLKQIQFENLIQTEWNTFLAEQSNEFSIDSLDMEVPQSVLRTSGIYDFTSYNKKGKTSIGLVSVNDSMVKAKIIPYTKITEILLERAGMGESGESYLVGEDFTMRSPSRFMPEKTPSSIKAKTKGVIDALSGTTGRGVFHDYRGIDVYSVYSPISVSNLKWVILSEIDTSEVKAPLEQLKLRLLGLILIIMIAAIVLSLFLTKIITNPISNMRKSLKVMADGDYNQTDDFVINSNEIKDMFDALANLKKSLQGAVSFSNELGKMNLNSNYVPKSQNDLLGKSLIKMRDKLLEFRNKENKNRVNTKRLMVDGLENERRRLSRELHDGIGPLLTSLKFYIENRIESPTQKDEMKKILDGTISEIRLMSNALMPSTIDDFGVGVALTNFVDNIKKTSGISIEFEDLTKENESKIAKNQAINIFRIGQELINNTLKHSKAKNIRITLSEFDDFISLFYFDDGEGFNINTVKLGSGIINMKERVEICNGEIKIKSKQGNTTFEIELPIEHEENKTNHS</sequence>
<keyword evidence="8" id="KW-0812">Transmembrane</keyword>
<feature type="transmembrane region" description="Helical" evidence="8">
    <location>
        <begin position="6"/>
        <end position="27"/>
    </location>
</feature>
<dbReference type="SMART" id="SM00387">
    <property type="entry name" value="HATPase_c"/>
    <property type="match status" value="1"/>
</dbReference>
<dbReference type="EC" id="2.7.13.3" evidence="3"/>
<gene>
    <name evidence="11" type="ORF">HC176_00705</name>
</gene>
<dbReference type="InterPro" id="IPR050482">
    <property type="entry name" value="Sensor_HK_TwoCompSys"/>
</dbReference>
<evidence type="ECO:0000256" key="8">
    <source>
        <dbReference type="SAM" id="Phobius"/>
    </source>
</evidence>
<comment type="caution">
    <text evidence="11">The sequence shown here is derived from an EMBL/GenBank/DDBJ whole genome shotgun (WGS) entry which is preliminary data.</text>
</comment>
<dbReference type="Gene3D" id="3.30.565.10">
    <property type="entry name" value="Histidine kinase-like ATPase, C-terminal domain"/>
    <property type="match status" value="1"/>
</dbReference>
<protein>
    <recommendedName>
        <fullName evidence="3">histidine kinase</fullName>
        <ecNumber evidence="3">2.7.13.3</ecNumber>
    </recommendedName>
</protein>
<keyword evidence="12" id="KW-1185">Reference proteome</keyword>
<dbReference type="PANTHER" id="PTHR24421">
    <property type="entry name" value="NITRATE/NITRITE SENSOR PROTEIN NARX-RELATED"/>
    <property type="match status" value="1"/>
</dbReference>
<feature type="transmembrane region" description="Helical" evidence="8">
    <location>
        <begin position="229"/>
        <end position="251"/>
    </location>
</feature>
<evidence type="ECO:0000259" key="9">
    <source>
        <dbReference type="PROSITE" id="PS50109"/>
    </source>
</evidence>
<keyword evidence="7" id="KW-0902">Two-component regulatory system</keyword>
<proteinExistence type="predicted"/>
<keyword evidence="5" id="KW-0808">Transferase</keyword>
<dbReference type="SUPFAM" id="SSF55874">
    <property type="entry name" value="ATPase domain of HSP90 chaperone/DNA topoisomerase II/histidine kinase"/>
    <property type="match status" value="1"/>
</dbReference>
<evidence type="ECO:0000256" key="5">
    <source>
        <dbReference type="ARBA" id="ARBA00022679"/>
    </source>
</evidence>
<evidence type="ECO:0000256" key="1">
    <source>
        <dbReference type="ARBA" id="ARBA00000085"/>
    </source>
</evidence>
<dbReference type="PANTHER" id="PTHR24421:SF10">
    <property type="entry name" value="NITRATE_NITRITE SENSOR PROTEIN NARQ"/>
    <property type="match status" value="1"/>
</dbReference>
<keyword evidence="4" id="KW-0597">Phosphoprotein</keyword>
<dbReference type="CDD" id="cd18774">
    <property type="entry name" value="PDC2_HK_sensor"/>
    <property type="match status" value="1"/>
</dbReference>
<comment type="catalytic activity">
    <reaction evidence="1">
        <text>ATP + protein L-histidine = ADP + protein N-phospho-L-histidine.</text>
        <dbReference type="EC" id="2.7.13.3"/>
    </reaction>
</comment>
<dbReference type="InterPro" id="IPR003660">
    <property type="entry name" value="HAMP_dom"/>
</dbReference>
<organism evidence="11 12">
    <name type="scientific">Tamlana crocina</name>
    <dbReference type="NCBI Taxonomy" id="393006"/>
    <lineage>
        <taxon>Bacteria</taxon>
        <taxon>Pseudomonadati</taxon>
        <taxon>Bacteroidota</taxon>
        <taxon>Flavobacteriia</taxon>
        <taxon>Flavobacteriales</taxon>
        <taxon>Flavobacteriaceae</taxon>
        <taxon>Tamlana</taxon>
    </lineage>
</organism>
<feature type="domain" description="HAMP" evidence="10">
    <location>
        <begin position="249"/>
        <end position="302"/>
    </location>
</feature>
<evidence type="ECO:0000256" key="2">
    <source>
        <dbReference type="ARBA" id="ARBA00004370"/>
    </source>
</evidence>
<feature type="domain" description="Histidine kinase" evidence="9">
    <location>
        <begin position="364"/>
        <end position="551"/>
    </location>
</feature>
<evidence type="ECO:0000259" key="10">
    <source>
        <dbReference type="PROSITE" id="PS50885"/>
    </source>
</evidence>
<evidence type="ECO:0000256" key="3">
    <source>
        <dbReference type="ARBA" id="ARBA00012438"/>
    </source>
</evidence>
<evidence type="ECO:0000256" key="7">
    <source>
        <dbReference type="ARBA" id="ARBA00023012"/>
    </source>
</evidence>
<dbReference type="Pfam" id="PF02518">
    <property type="entry name" value="HATPase_c"/>
    <property type="match status" value="1"/>
</dbReference>
<dbReference type="Gene3D" id="6.10.340.10">
    <property type="match status" value="1"/>
</dbReference>
<dbReference type="Proteomes" id="UP000760545">
    <property type="component" value="Unassembled WGS sequence"/>
</dbReference>
<comment type="subcellular location">
    <subcellularLocation>
        <location evidence="2">Membrane</location>
    </subcellularLocation>
</comment>
<dbReference type="InterPro" id="IPR003594">
    <property type="entry name" value="HATPase_dom"/>
</dbReference>
<dbReference type="InterPro" id="IPR005467">
    <property type="entry name" value="His_kinase_dom"/>
</dbReference>
<evidence type="ECO:0000313" key="11">
    <source>
        <dbReference type="EMBL" id="NJX14004.1"/>
    </source>
</evidence>
<dbReference type="CDD" id="cd16917">
    <property type="entry name" value="HATPase_UhpB-NarQ-NarX-like"/>
    <property type="match status" value="1"/>
</dbReference>
<dbReference type="PROSITE" id="PS50885">
    <property type="entry name" value="HAMP"/>
    <property type="match status" value="1"/>
</dbReference>
<keyword evidence="8" id="KW-1133">Transmembrane helix</keyword>
<dbReference type="PROSITE" id="PS50109">
    <property type="entry name" value="HIS_KIN"/>
    <property type="match status" value="1"/>
</dbReference>
<evidence type="ECO:0000256" key="4">
    <source>
        <dbReference type="ARBA" id="ARBA00022553"/>
    </source>
</evidence>
<keyword evidence="6" id="KW-0418">Kinase</keyword>
<dbReference type="InterPro" id="IPR036890">
    <property type="entry name" value="HATPase_C_sf"/>
</dbReference>
<evidence type="ECO:0000313" key="12">
    <source>
        <dbReference type="Proteomes" id="UP000760545"/>
    </source>
</evidence>
<accession>A0ABX1D6S1</accession>
<evidence type="ECO:0000256" key="6">
    <source>
        <dbReference type="ARBA" id="ARBA00022777"/>
    </source>
</evidence>